<keyword evidence="10" id="KW-1185">Reference proteome</keyword>
<dbReference type="PANTHER" id="PTHR30151">
    <property type="entry name" value="ALKANE SULFONATE ABC TRANSPORTER-RELATED, MEMBRANE SUBUNIT"/>
    <property type="match status" value="1"/>
</dbReference>
<evidence type="ECO:0000259" key="8">
    <source>
        <dbReference type="PROSITE" id="PS50928"/>
    </source>
</evidence>
<dbReference type="RefSeq" id="WP_085545535.1">
    <property type="nucleotide sequence ID" value="NZ_FXBB01000043.1"/>
</dbReference>
<dbReference type="GO" id="GO:0010438">
    <property type="term" value="P:cellular response to sulfur starvation"/>
    <property type="evidence" value="ECO:0007669"/>
    <property type="project" value="TreeGrafter"/>
</dbReference>
<reference evidence="10" key="1">
    <citation type="submission" date="2017-04" db="EMBL/GenBank/DDBJ databases">
        <authorList>
            <person name="Varghese N."/>
            <person name="Submissions S."/>
        </authorList>
    </citation>
    <scope>NUCLEOTIDE SEQUENCE [LARGE SCALE GENOMIC DNA]</scope>
    <source>
        <strain evidence="10">USBA 82</strain>
    </source>
</reference>
<dbReference type="Pfam" id="PF00528">
    <property type="entry name" value="BPD_transp_1"/>
    <property type="match status" value="1"/>
</dbReference>
<dbReference type="SUPFAM" id="SSF161098">
    <property type="entry name" value="MetI-like"/>
    <property type="match status" value="1"/>
</dbReference>
<dbReference type="Gene3D" id="1.10.3720.10">
    <property type="entry name" value="MetI-like"/>
    <property type="match status" value="1"/>
</dbReference>
<dbReference type="InterPro" id="IPR000515">
    <property type="entry name" value="MetI-like"/>
</dbReference>
<proteinExistence type="inferred from homology"/>
<dbReference type="Proteomes" id="UP000193355">
    <property type="component" value="Unassembled WGS sequence"/>
</dbReference>
<keyword evidence="4 7" id="KW-0812">Transmembrane</keyword>
<comment type="subcellular location">
    <subcellularLocation>
        <location evidence="1 7">Cell membrane</location>
        <topology evidence="1 7">Multi-pass membrane protein</topology>
    </subcellularLocation>
</comment>
<keyword evidence="2 7" id="KW-0813">Transport</keyword>
<comment type="similarity">
    <text evidence="7">Belongs to the binding-protein-dependent transport system permease family.</text>
</comment>
<feature type="transmembrane region" description="Helical" evidence="7">
    <location>
        <begin position="123"/>
        <end position="145"/>
    </location>
</feature>
<evidence type="ECO:0000313" key="9">
    <source>
        <dbReference type="EMBL" id="SMG47894.1"/>
    </source>
</evidence>
<dbReference type="EMBL" id="FXBB01000043">
    <property type="protein sequence ID" value="SMG47894.1"/>
    <property type="molecule type" value="Genomic_DNA"/>
</dbReference>
<feature type="transmembrane region" description="Helical" evidence="7">
    <location>
        <begin position="190"/>
        <end position="207"/>
    </location>
</feature>
<evidence type="ECO:0000256" key="2">
    <source>
        <dbReference type="ARBA" id="ARBA00022448"/>
    </source>
</evidence>
<evidence type="ECO:0000256" key="4">
    <source>
        <dbReference type="ARBA" id="ARBA00022692"/>
    </source>
</evidence>
<dbReference type="PROSITE" id="PS50928">
    <property type="entry name" value="ABC_TM1"/>
    <property type="match status" value="1"/>
</dbReference>
<dbReference type="GO" id="GO:0042918">
    <property type="term" value="P:alkanesulfonate transmembrane transport"/>
    <property type="evidence" value="ECO:0007669"/>
    <property type="project" value="UniProtKB-ARBA"/>
</dbReference>
<dbReference type="OrthoDB" id="9796361at2"/>
<sequence length="255" mass="27645">MGFRSLWLKFAIPVGIVAVWAGGSYFQVWNSYVIPPPSRVLSSMWSMTLNGSLVGHLYASSLRVVGGFLIAASLAIPLGFALGLSRPLEVWLKSTLDFLRHVPPLAIMPMVILWFGIGETSKVVVVFMATFFPILLNTQGGVAGCDPKLMEVGKAFGLSRKERFRRILVPSALPSILLGMRLGLSYSWRSLIGAELIAAASGIGYVIHDAEQLSRSDVIIVGVLLLGIAGSLSDRFFSILSRRLAPWSGGNIREL</sequence>
<protein>
    <submittedName>
        <fullName evidence="9">Sulfonate transport system permease protein</fullName>
    </submittedName>
</protein>
<dbReference type="PANTHER" id="PTHR30151:SF25">
    <property type="entry name" value="TAURINE TRANSPORT SYSTEM PERMEASE PROTEIN TAUC"/>
    <property type="match status" value="1"/>
</dbReference>
<dbReference type="STRING" id="561720.SAMN06275492_14318"/>
<evidence type="ECO:0000256" key="7">
    <source>
        <dbReference type="RuleBase" id="RU363032"/>
    </source>
</evidence>
<keyword evidence="5 7" id="KW-1133">Transmembrane helix</keyword>
<evidence type="ECO:0000256" key="1">
    <source>
        <dbReference type="ARBA" id="ARBA00004651"/>
    </source>
</evidence>
<name>A0A1X7L341_9BACT</name>
<dbReference type="CDD" id="cd06261">
    <property type="entry name" value="TM_PBP2"/>
    <property type="match status" value="1"/>
</dbReference>
<feature type="domain" description="ABC transmembrane type-1" evidence="8">
    <location>
        <begin position="57"/>
        <end position="237"/>
    </location>
</feature>
<evidence type="ECO:0000256" key="3">
    <source>
        <dbReference type="ARBA" id="ARBA00022475"/>
    </source>
</evidence>
<feature type="transmembrane region" description="Helical" evidence="7">
    <location>
        <begin position="98"/>
        <end position="117"/>
    </location>
</feature>
<keyword evidence="6 7" id="KW-0472">Membrane</keyword>
<organism evidence="9 10">
    <name type="scientific">Dethiosulfovibrio salsuginis</name>
    <dbReference type="NCBI Taxonomy" id="561720"/>
    <lineage>
        <taxon>Bacteria</taxon>
        <taxon>Thermotogati</taxon>
        <taxon>Synergistota</taxon>
        <taxon>Synergistia</taxon>
        <taxon>Synergistales</taxon>
        <taxon>Dethiosulfovibrionaceae</taxon>
        <taxon>Dethiosulfovibrio</taxon>
    </lineage>
</organism>
<feature type="transmembrane region" description="Helical" evidence="7">
    <location>
        <begin position="65"/>
        <end position="86"/>
    </location>
</feature>
<evidence type="ECO:0000313" key="10">
    <source>
        <dbReference type="Proteomes" id="UP000193355"/>
    </source>
</evidence>
<dbReference type="AlphaFoldDB" id="A0A1X7L341"/>
<dbReference type="InterPro" id="IPR035906">
    <property type="entry name" value="MetI-like_sf"/>
</dbReference>
<dbReference type="FunFam" id="1.10.3720.10:FF:000003">
    <property type="entry name" value="Aliphatic sulfonate ABC transporter permease"/>
    <property type="match status" value="1"/>
</dbReference>
<evidence type="ECO:0000256" key="6">
    <source>
        <dbReference type="ARBA" id="ARBA00023136"/>
    </source>
</evidence>
<gene>
    <name evidence="9" type="ORF">SAMN06275492_14318</name>
</gene>
<keyword evidence="3" id="KW-1003">Cell membrane</keyword>
<feature type="transmembrane region" description="Helical" evidence="7">
    <location>
        <begin position="6"/>
        <end position="28"/>
    </location>
</feature>
<dbReference type="GO" id="GO:0005886">
    <property type="term" value="C:plasma membrane"/>
    <property type="evidence" value="ECO:0007669"/>
    <property type="project" value="UniProtKB-SubCell"/>
</dbReference>
<accession>A0A1X7L341</accession>
<feature type="transmembrane region" description="Helical" evidence="7">
    <location>
        <begin position="219"/>
        <end position="240"/>
    </location>
</feature>
<evidence type="ECO:0000256" key="5">
    <source>
        <dbReference type="ARBA" id="ARBA00022989"/>
    </source>
</evidence>